<evidence type="ECO:0000313" key="3">
    <source>
        <dbReference type="Proteomes" id="UP000436989"/>
    </source>
</evidence>
<name>A0A6N8GS59_9MICC</name>
<organism evidence="2 3">
    <name type="scientific">Kocuria sediminis</name>
    <dbReference type="NCBI Taxonomy" id="1038857"/>
    <lineage>
        <taxon>Bacteria</taxon>
        <taxon>Bacillati</taxon>
        <taxon>Actinomycetota</taxon>
        <taxon>Actinomycetes</taxon>
        <taxon>Micrococcales</taxon>
        <taxon>Micrococcaceae</taxon>
        <taxon>Kocuria</taxon>
    </lineage>
</organism>
<evidence type="ECO:0000256" key="1">
    <source>
        <dbReference type="SAM" id="Phobius"/>
    </source>
</evidence>
<evidence type="ECO:0000313" key="2">
    <source>
        <dbReference type="EMBL" id="MUN65012.1"/>
    </source>
</evidence>
<gene>
    <name evidence="2" type="ORF">GMA12_18055</name>
</gene>
<comment type="caution">
    <text evidence="2">The sequence shown here is derived from an EMBL/GenBank/DDBJ whole genome shotgun (WGS) entry which is preliminary data.</text>
</comment>
<feature type="transmembrane region" description="Helical" evidence="1">
    <location>
        <begin position="176"/>
        <end position="195"/>
    </location>
</feature>
<dbReference type="AlphaFoldDB" id="A0A6N8GS59"/>
<dbReference type="Proteomes" id="UP000436989">
    <property type="component" value="Unassembled WGS sequence"/>
</dbReference>
<sequence>MAIRKYVDRVVKRRWVVITAGVVGFLLGLAYAFAFETPYRAESSVYLSVNGGGDPTLAPQLTTYMENQTLTYAEVADKPLLQEQVKKVIDLDVSISHLTAVVSTNVAEETYAFDISALAEDPEMAIDIANATAVAMVDHVAANEPESNGEPILRMTVSASASEANSVLPGSPRHPTVGLITGLAIGVVLALVLPPSRPFDRVMRRHE</sequence>
<evidence type="ECO:0008006" key="4">
    <source>
        <dbReference type="Google" id="ProtNLM"/>
    </source>
</evidence>
<keyword evidence="1" id="KW-0472">Membrane</keyword>
<keyword evidence="3" id="KW-1185">Reference proteome</keyword>
<keyword evidence="1" id="KW-1133">Transmembrane helix</keyword>
<accession>A0A6N8GS59</accession>
<proteinExistence type="predicted"/>
<protein>
    <recommendedName>
        <fullName evidence="4">Polysaccharide chain length determinant N-terminal domain-containing protein</fullName>
    </recommendedName>
</protein>
<dbReference type="EMBL" id="WOGU01000035">
    <property type="protein sequence ID" value="MUN65012.1"/>
    <property type="molecule type" value="Genomic_DNA"/>
</dbReference>
<reference evidence="2 3" key="1">
    <citation type="submission" date="2019-12" db="EMBL/GenBank/DDBJ databases">
        <authorList>
            <person name="Shi Y."/>
        </authorList>
    </citation>
    <scope>NUCLEOTIDE SEQUENCE [LARGE SCALE GENOMIC DNA]</scope>
    <source>
        <strain evidence="2 3">JCM 17929</strain>
    </source>
</reference>
<keyword evidence="1" id="KW-0812">Transmembrane</keyword>